<keyword evidence="3" id="KW-1185">Reference proteome</keyword>
<organism evidence="2 3">
    <name type="scientific">Liparis tanakae</name>
    <name type="common">Tanaka's snailfish</name>
    <dbReference type="NCBI Taxonomy" id="230148"/>
    <lineage>
        <taxon>Eukaryota</taxon>
        <taxon>Metazoa</taxon>
        <taxon>Chordata</taxon>
        <taxon>Craniata</taxon>
        <taxon>Vertebrata</taxon>
        <taxon>Euteleostomi</taxon>
        <taxon>Actinopterygii</taxon>
        <taxon>Neopterygii</taxon>
        <taxon>Teleostei</taxon>
        <taxon>Neoteleostei</taxon>
        <taxon>Acanthomorphata</taxon>
        <taxon>Eupercaria</taxon>
        <taxon>Perciformes</taxon>
        <taxon>Cottioidei</taxon>
        <taxon>Cottales</taxon>
        <taxon>Liparidae</taxon>
        <taxon>Liparis</taxon>
    </lineage>
</organism>
<feature type="compositionally biased region" description="Basic and acidic residues" evidence="1">
    <location>
        <begin position="55"/>
        <end position="64"/>
    </location>
</feature>
<feature type="compositionally biased region" description="Basic residues" evidence="1">
    <location>
        <begin position="73"/>
        <end position="91"/>
    </location>
</feature>
<dbReference type="Proteomes" id="UP000314294">
    <property type="component" value="Unassembled WGS sequence"/>
</dbReference>
<sequence>MPVKFKKGNTANGCCVRRNHHVALQLKPESRRPVELGLLHRPPAHAGTLAAFSRDTTERRGGAHEDEEEPTKTKRSPRRRRGAHHITRHREARLLKSGM</sequence>
<evidence type="ECO:0000313" key="2">
    <source>
        <dbReference type="EMBL" id="TNN31432.1"/>
    </source>
</evidence>
<evidence type="ECO:0000313" key="3">
    <source>
        <dbReference type="Proteomes" id="UP000314294"/>
    </source>
</evidence>
<evidence type="ECO:0000256" key="1">
    <source>
        <dbReference type="SAM" id="MobiDB-lite"/>
    </source>
</evidence>
<feature type="region of interest" description="Disordered" evidence="1">
    <location>
        <begin position="41"/>
        <end position="99"/>
    </location>
</feature>
<comment type="caution">
    <text evidence="2">The sequence shown here is derived from an EMBL/GenBank/DDBJ whole genome shotgun (WGS) entry which is preliminary data.</text>
</comment>
<reference evidence="2 3" key="1">
    <citation type="submission" date="2019-03" db="EMBL/GenBank/DDBJ databases">
        <title>First draft genome of Liparis tanakae, snailfish: a comprehensive survey of snailfish specific genes.</title>
        <authorList>
            <person name="Kim W."/>
            <person name="Song I."/>
            <person name="Jeong J.-H."/>
            <person name="Kim D."/>
            <person name="Kim S."/>
            <person name="Ryu S."/>
            <person name="Song J.Y."/>
            <person name="Lee S.K."/>
        </authorList>
    </citation>
    <scope>NUCLEOTIDE SEQUENCE [LARGE SCALE GENOMIC DNA]</scope>
    <source>
        <tissue evidence="2">Muscle</tissue>
    </source>
</reference>
<gene>
    <name evidence="2" type="ORF">EYF80_058419</name>
</gene>
<dbReference type="AlphaFoldDB" id="A0A4Z2ET12"/>
<accession>A0A4Z2ET12</accession>
<name>A0A4Z2ET12_9TELE</name>
<protein>
    <submittedName>
        <fullName evidence="2">Uncharacterized protein</fullName>
    </submittedName>
</protein>
<proteinExistence type="predicted"/>
<dbReference type="EMBL" id="SRLO01003480">
    <property type="protein sequence ID" value="TNN31432.1"/>
    <property type="molecule type" value="Genomic_DNA"/>
</dbReference>